<protein>
    <submittedName>
        <fullName evidence="2">Pilus assembly protein TadE</fullName>
    </submittedName>
</protein>
<gene>
    <name evidence="2" type="ORF">MTR62_02670</name>
</gene>
<accession>A0ABT0B9B6</accession>
<name>A0ABT0B9B6_9SPHN</name>
<feature type="transmembrane region" description="Helical" evidence="1">
    <location>
        <begin position="12"/>
        <end position="30"/>
    </location>
</feature>
<dbReference type="Proteomes" id="UP001162881">
    <property type="component" value="Unassembled WGS sequence"/>
</dbReference>
<dbReference type="EMBL" id="JALHLF010000005">
    <property type="protein sequence ID" value="MCJ2181618.1"/>
    <property type="molecule type" value="Genomic_DNA"/>
</dbReference>
<evidence type="ECO:0000313" key="3">
    <source>
        <dbReference type="Proteomes" id="UP001162881"/>
    </source>
</evidence>
<evidence type="ECO:0000256" key="1">
    <source>
        <dbReference type="SAM" id="Phobius"/>
    </source>
</evidence>
<keyword evidence="1" id="KW-1133">Transmembrane helix</keyword>
<evidence type="ECO:0000313" key="2">
    <source>
        <dbReference type="EMBL" id="MCJ2181618.1"/>
    </source>
</evidence>
<dbReference type="RefSeq" id="WP_244016738.1">
    <property type="nucleotide sequence ID" value="NZ_JALHLF010000005.1"/>
</dbReference>
<keyword evidence="3" id="KW-1185">Reference proteome</keyword>
<keyword evidence="1" id="KW-0472">Membrane</keyword>
<sequence length="202" mass="21748">MEIGRDTRGVSLIELAIALPVLLTLGLYGGEMAYMTMTDMQVSMLATSLADNASRLGQTDNSSVTPTVTETEINSIMTGALTEGSPFYFENHGRIILSSLEYDSDTGGQYIHWQRCSGELDRSSAYGEEGDTVTSMGASGHTVTASSGSAVMFVEVYYNYQPLFGNIFVKDTTFYHEAAFLIRDDRNLTSGVTGSGSTSDCS</sequence>
<keyword evidence="1" id="KW-0812">Transmembrane</keyword>
<proteinExistence type="predicted"/>
<reference evidence="2" key="1">
    <citation type="submission" date="2022-03" db="EMBL/GenBank/DDBJ databases">
        <title>Identification of a novel bacterium isolated from mangrove sediments.</title>
        <authorList>
            <person name="Pan X."/>
        </authorList>
    </citation>
    <scope>NUCLEOTIDE SEQUENCE</scope>
    <source>
        <strain evidence="2">B1949</strain>
    </source>
</reference>
<comment type="caution">
    <text evidence="2">The sequence shown here is derived from an EMBL/GenBank/DDBJ whole genome shotgun (WGS) entry which is preliminary data.</text>
</comment>
<organism evidence="2 3">
    <name type="scientific">Novosphingobium organovorum</name>
    <dbReference type="NCBI Taxonomy" id="2930092"/>
    <lineage>
        <taxon>Bacteria</taxon>
        <taxon>Pseudomonadati</taxon>
        <taxon>Pseudomonadota</taxon>
        <taxon>Alphaproteobacteria</taxon>
        <taxon>Sphingomonadales</taxon>
        <taxon>Sphingomonadaceae</taxon>
        <taxon>Novosphingobium</taxon>
    </lineage>
</organism>